<dbReference type="EC" id="5.1.1.-" evidence="7"/>
<keyword evidence="10" id="KW-1185">Reference proteome</keyword>
<comment type="cofactor">
    <cofactor evidence="6 7">
        <name>Mg(2+)</name>
        <dbReference type="ChEBI" id="CHEBI:18420"/>
    </cofactor>
    <text evidence="6 7">Binds 1 Mg(2+) ion per subunit.</text>
</comment>
<evidence type="ECO:0000256" key="1">
    <source>
        <dbReference type="ARBA" id="ARBA00008031"/>
    </source>
</evidence>
<feature type="domain" description="Mandelate racemase/muconate lactonizing enzyme C-terminal" evidence="8">
    <location>
        <begin position="141"/>
        <end position="231"/>
    </location>
</feature>
<feature type="binding site" evidence="6">
    <location>
        <position position="235"/>
    </location>
    <ligand>
        <name>Mg(2+)</name>
        <dbReference type="ChEBI" id="CHEBI:18420"/>
    </ligand>
</feature>
<dbReference type="InterPro" id="IPR013342">
    <property type="entry name" value="Mandelate_racemase_C"/>
</dbReference>
<dbReference type="SFLD" id="SFLDG00180">
    <property type="entry name" value="muconate_cycloisomerase"/>
    <property type="match status" value="1"/>
</dbReference>
<dbReference type="InterPro" id="IPR029065">
    <property type="entry name" value="Enolase_C-like"/>
</dbReference>
<dbReference type="Pfam" id="PF02746">
    <property type="entry name" value="MR_MLE_N"/>
    <property type="match status" value="1"/>
</dbReference>
<dbReference type="Pfam" id="PF13378">
    <property type="entry name" value="MR_MLE_C"/>
    <property type="match status" value="1"/>
</dbReference>
<dbReference type="InterPro" id="IPR036849">
    <property type="entry name" value="Enolase-like_C_sf"/>
</dbReference>
<keyword evidence="4 7" id="KW-0413">Isomerase</keyword>
<dbReference type="PANTHER" id="PTHR48080">
    <property type="entry name" value="D-GALACTONATE DEHYDRATASE-RELATED"/>
    <property type="match status" value="1"/>
</dbReference>
<organism evidence="9 10">
    <name type="scientific">Botrimarina mediterranea</name>
    <dbReference type="NCBI Taxonomy" id="2528022"/>
    <lineage>
        <taxon>Bacteria</taxon>
        <taxon>Pseudomonadati</taxon>
        <taxon>Planctomycetota</taxon>
        <taxon>Planctomycetia</taxon>
        <taxon>Pirellulales</taxon>
        <taxon>Lacipirellulaceae</taxon>
        <taxon>Botrimarina</taxon>
    </lineage>
</organism>
<dbReference type="InterPro" id="IPR029017">
    <property type="entry name" value="Enolase-like_N"/>
</dbReference>
<protein>
    <recommendedName>
        <fullName evidence="7">Dipeptide epimerase</fullName>
        <ecNumber evidence="7">5.1.1.-</ecNumber>
    </recommendedName>
</protein>
<dbReference type="EMBL" id="CP036349">
    <property type="protein sequence ID" value="QDV73523.1"/>
    <property type="molecule type" value="Genomic_DNA"/>
</dbReference>
<evidence type="ECO:0000259" key="8">
    <source>
        <dbReference type="SMART" id="SM00922"/>
    </source>
</evidence>
<dbReference type="SFLD" id="SFLDS00001">
    <property type="entry name" value="Enolase"/>
    <property type="match status" value="1"/>
</dbReference>
<dbReference type="GO" id="GO:0046872">
    <property type="term" value="F:metal ion binding"/>
    <property type="evidence" value="ECO:0007669"/>
    <property type="project" value="UniProtKB-KW"/>
</dbReference>
<keyword evidence="3 6" id="KW-0460">Magnesium</keyword>
<proteinExistence type="inferred from homology"/>
<sequence>MIQVSTQHYRLPLKHVFTIARGSSSVRDTMIVSLTVDGVTGYGEATSNSYYKATIPEMVADVERVTPLIAGFNYSSPDALVSELIPQLAAQLEGRPFPLCALDMAIHDLWGKLRGEPVWRLWGLNTANAPTSNYTIGIDTIPKMVEKAAEVADWPVLKIKLGTSEDLEIVRELRQHTKALFRVDANCGWTADQTIEYAPELKELGVEFIEQALPAEDREGARKVFQHSVLPVIADESCISESDVARCVDHFHGINIKLVKCGGLAPARRMVAEARKHGLKVMAGCMTESTVGISALGQLAPMLDYVDMDGAALLADDLADGVKVVAGRQQYPDRPGSGIELYDRASELAVN</sequence>
<accession>A0A518K6U8</accession>
<feature type="binding site" evidence="6">
    <location>
        <position position="210"/>
    </location>
    <ligand>
        <name>Mg(2+)</name>
        <dbReference type="ChEBI" id="CHEBI:18420"/>
    </ligand>
</feature>
<feature type="active site" description="Proton acceptor; specific for (S)-substrate epimerization" evidence="5">
    <location>
        <position position="257"/>
    </location>
</feature>
<name>A0A518K6U8_9BACT</name>
<gene>
    <name evidence="9" type="ORF">Spa11_17210</name>
</gene>
<dbReference type="InterPro" id="IPR013341">
    <property type="entry name" value="Mandelate_racemase_N_dom"/>
</dbReference>
<evidence type="ECO:0000313" key="9">
    <source>
        <dbReference type="EMBL" id="QDV73523.1"/>
    </source>
</evidence>
<reference evidence="9 10" key="1">
    <citation type="submission" date="2019-02" db="EMBL/GenBank/DDBJ databases">
        <title>Deep-cultivation of Planctomycetes and their phenomic and genomic characterization uncovers novel biology.</title>
        <authorList>
            <person name="Wiegand S."/>
            <person name="Jogler M."/>
            <person name="Boedeker C."/>
            <person name="Pinto D."/>
            <person name="Vollmers J."/>
            <person name="Rivas-Marin E."/>
            <person name="Kohn T."/>
            <person name="Peeters S.H."/>
            <person name="Heuer A."/>
            <person name="Rast P."/>
            <person name="Oberbeckmann S."/>
            <person name="Bunk B."/>
            <person name="Jeske O."/>
            <person name="Meyerdierks A."/>
            <person name="Storesund J.E."/>
            <person name="Kallscheuer N."/>
            <person name="Luecker S."/>
            <person name="Lage O.M."/>
            <person name="Pohl T."/>
            <person name="Merkel B.J."/>
            <person name="Hornburger P."/>
            <person name="Mueller R.-W."/>
            <person name="Bruemmer F."/>
            <person name="Labrenz M."/>
            <person name="Spormann A.M."/>
            <person name="Op den Camp H."/>
            <person name="Overmann J."/>
            <person name="Amann R."/>
            <person name="Jetten M.S.M."/>
            <person name="Mascher T."/>
            <person name="Medema M.H."/>
            <person name="Devos D.P."/>
            <person name="Kaster A.-K."/>
            <person name="Ovreas L."/>
            <person name="Rohde M."/>
            <person name="Galperin M.Y."/>
            <person name="Jogler C."/>
        </authorList>
    </citation>
    <scope>NUCLEOTIDE SEQUENCE [LARGE SCALE GENOMIC DNA]</scope>
    <source>
        <strain evidence="9 10">Spa11</strain>
    </source>
</reference>
<feature type="binding site" evidence="6">
    <location>
        <position position="184"/>
    </location>
    <ligand>
        <name>Mg(2+)</name>
        <dbReference type="ChEBI" id="CHEBI:18420"/>
    </ligand>
</feature>
<comment type="similarity">
    <text evidence="1 7">Belongs to the mandelate racemase/muconate lactonizing enzyme family.</text>
</comment>
<dbReference type="InterPro" id="IPR034593">
    <property type="entry name" value="DgoD-like"/>
</dbReference>
<dbReference type="InterPro" id="IPR034603">
    <property type="entry name" value="Dipeptide_epimerase"/>
</dbReference>
<dbReference type="KEGG" id="bmei:Spa11_17210"/>
<evidence type="ECO:0000256" key="4">
    <source>
        <dbReference type="ARBA" id="ARBA00023235"/>
    </source>
</evidence>
<evidence type="ECO:0000313" key="10">
    <source>
        <dbReference type="Proteomes" id="UP000316426"/>
    </source>
</evidence>
<dbReference type="Proteomes" id="UP000316426">
    <property type="component" value="Chromosome"/>
</dbReference>
<dbReference type="CDD" id="cd03319">
    <property type="entry name" value="L-Ala-DL-Glu_epimerase"/>
    <property type="match status" value="1"/>
</dbReference>
<evidence type="ECO:0000256" key="6">
    <source>
        <dbReference type="PIRSR" id="PIRSR634603-3"/>
    </source>
</evidence>
<feature type="active site" description="Proton acceptor; specific for (R)-substrate epimerization" evidence="5">
    <location>
        <position position="160"/>
    </location>
</feature>
<dbReference type="AlphaFoldDB" id="A0A518K6U8"/>
<evidence type="ECO:0000256" key="2">
    <source>
        <dbReference type="ARBA" id="ARBA00022723"/>
    </source>
</evidence>
<dbReference type="SMART" id="SM00922">
    <property type="entry name" value="MR_MLE"/>
    <property type="match status" value="1"/>
</dbReference>
<dbReference type="PANTHER" id="PTHR48080:SF3">
    <property type="entry name" value="ENOLASE SUPERFAMILY MEMBER DDB_G0284701"/>
    <property type="match status" value="1"/>
</dbReference>
<dbReference type="Gene3D" id="3.30.390.10">
    <property type="entry name" value="Enolase-like, N-terminal domain"/>
    <property type="match status" value="1"/>
</dbReference>
<evidence type="ECO:0000256" key="3">
    <source>
        <dbReference type="ARBA" id="ARBA00022842"/>
    </source>
</evidence>
<dbReference type="GO" id="GO:0016855">
    <property type="term" value="F:racemase and epimerase activity, acting on amino acids and derivatives"/>
    <property type="evidence" value="ECO:0007669"/>
    <property type="project" value="UniProtKB-UniRule"/>
</dbReference>
<evidence type="ECO:0000256" key="7">
    <source>
        <dbReference type="RuleBase" id="RU366006"/>
    </source>
</evidence>
<dbReference type="SUPFAM" id="SSF54826">
    <property type="entry name" value="Enolase N-terminal domain-like"/>
    <property type="match status" value="1"/>
</dbReference>
<keyword evidence="2 6" id="KW-0479">Metal-binding</keyword>
<dbReference type="RefSeq" id="WP_197529837.1">
    <property type="nucleotide sequence ID" value="NZ_CP036349.1"/>
</dbReference>
<dbReference type="Gene3D" id="3.20.20.120">
    <property type="entry name" value="Enolase-like C-terminal domain"/>
    <property type="match status" value="1"/>
</dbReference>
<dbReference type="SUPFAM" id="SSF51604">
    <property type="entry name" value="Enolase C-terminal domain-like"/>
    <property type="match status" value="1"/>
</dbReference>
<evidence type="ECO:0000256" key="5">
    <source>
        <dbReference type="PIRSR" id="PIRSR634603-1"/>
    </source>
</evidence>